<comment type="caution">
    <text evidence="1">The sequence shown here is derived from an EMBL/GenBank/DDBJ whole genome shotgun (WGS) entry which is preliminary data.</text>
</comment>
<organism evidence="1 2">
    <name type="scientific">Adineta steineri</name>
    <dbReference type="NCBI Taxonomy" id="433720"/>
    <lineage>
        <taxon>Eukaryota</taxon>
        <taxon>Metazoa</taxon>
        <taxon>Spiralia</taxon>
        <taxon>Gnathifera</taxon>
        <taxon>Rotifera</taxon>
        <taxon>Eurotatoria</taxon>
        <taxon>Bdelloidea</taxon>
        <taxon>Adinetida</taxon>
        <taxon>Adinetidae</taxon>
        <taxon>Adineta</taxon>
    </lineage>
</organism>
<evidence type="ECO:0000313" key="2">
    <source>
        <dbReference type="Proteomes" id="UP000663868"/>
    </source>
</evidence>
<feature type="non-terminal residue" evidence="1">
    <location>
        <position position="1"/>
    </location>
</feature>
<reference evidence="1" key="1">
    <citation type="submission" date="2021-02" db="EMBL/GenBank/DDBJ databases">
        <authorList>
            <person name="Nowell W R."/>
        </authorList>
    </citation>
    <scope>NUCLEOTIDE SEQUENCE</scope>
</reference>
<sequence length="29" mass="3369">MNTSQNKSNRQFNVDDDQNAMADFVTEFT</sequence>
<dbReference type="EMBL" id="CAJOBB010018828">
    <property type="protein sequence ID" value="CAF4352481.1"/>
    <property type="molecule type" value="Genomic_DNA"/>
</dbReference>
<dbReference type="AlphaFoldDB" id="A0A820L2P1"/>
<dbReference type="Proteomes" id="UP000663868">
    <property type="component" value="Unassembled WGS sequence"/>
</dbReference>
<protein>
    <submittedName>
        <fullName evidence="1">Uncharacterized protein</fullName>
    </submittedName>
</protein>
<proteinExistence type="predicted"/>
<gene>
    <name evidence="1" type="ORF">KXQ929_LOCUS48343</name>
</gene>
<evidence type="ECO:0000313" key="1">
    <source>
        <dbReference type="EMBL" id="CAF4352481.1"/>
    </source>
</evidence>
<accession>A0A820L2P1</accession>
<name>A0A820L2P1_9BILA</name>